<dbReference type="Pfam" id="PF00437">
    <property type="entry name" value="T2SSE"/>
    <property type="match status" value="1"/>
</dbReference>
<dbReference type="EMBL" id="JACHDB010000001">
    <property type="protein sequence ID" value="MBB5429926.1"/>
    <property type="molecule type" value="Genomic_DNA"/>
</dbReference>
<gene>
    <name evidence="3" type="ORF">HDA36_000010</name>
</gene>
<organism evidence="3 4">
    <name type="scientific">Nocardiopsis composta</name>
    <dbReference type="NCBI Taxonomy" id="157465"/>
    <lineage>
        <taxon>Bacteria</taxon>
        <taxon>Bacillati</taxon>
        <taxon>Actinomycetota</taxon>
        <taxon>Actinomycetes</taxon>
        <taxon>Streptosporangiales</taxon>
        <taxon>Nocardiopsidaceae</taxon>
        <taxon>Nocardiopsis</taxon>
    </lineage>
</organism>
<dbReference type="InterPro" id="IPR050921">
    <property type="entry name" value="T4SS_GSP_E_ATPase"/>
</dbReference>
<proteinExistence type="inferred from homology"/>
<feature type="domain" description="Bacterial type II secretion system protein E" evidence="2">
    <location>
        <begin position="168"/>
        <end position="362"/>
    </location>
</feature>
<dbReference type="PANTHER" id="PTHR30486">
    <property type="entry name" value="TWITCHING MOTILITY PROTEIN PILT"/>
    <property type="match status" value="1"/>
</dbReference>
<protein>
    <submittedName>
        <fullName evidence="3">Flp pilus assembly CpaF family ATPase</fullName>
    </submittedName>
</protein>
<evidence type="ECO:0000313" key="4">
    <source>
        <dbReference type="Proteomes" id="UP000572635"/>
    </source>
</evidence>
<dbReference type="CDD" id="cd01130">
    <property type="entry name" value="VirB11-like_ATPase"/>
    <property type="match status" value="1"/>
</dbReference>
<dbReference type="Proteomes" id="UP000572635">
    <property type="component" value="Unassembled WGS sequence"/>
</dbReference>
<evidence type="ECO:0000313" key="3">
    <source>
        <dbReference type="EMBL" id="MBB5429926.1"/>
    </source>
</evidence>
<name>A0A7W8VB38_9ACTN</name>
<dbReference type="InterPro" id="IPR027417">
    <property type="entry name" value="P-loop_NTPase"/>
</dbReference>
<keyword evidence="4" id="KW-1185">Reference proteome</keyword>
<dbReference type="RefSeq" id="WP_184387407.1">
    <property type="nucleotide sequence ID" value="NZ_BAAAJD010000209.1"/>
</dbReference>
<dbReference type="InterPro" id="IPR001482">
    <property type="entry name" value="T2SS/T4SS_dom"/>
</dbReference>
<sequence>MSTPSEQVIAEWARYVAAEAMGRLAGQDDAPASGEAYRRRAERVIRQILDEAARDALAQGRPVLDATTEQAVLRRTLAAVCGAGPLQDLLDDPEIENINLTGVNVWVRYADGRREQRPPIVAGDQELIALVRRIAAESPAGERRFDPAAPILDMPLADGSRLNAVMDISSAPAVSIRRHRYRTTTLRELRRLHTLDDVAAGLLAAAVQARRNIVITGGTGAGKTTLLRALASAIPEDERIVTIEDVPELGLERDADAHPDAVALHARPPNVEGAGEVTVADLVRAALRMSPDRVIVGETRGHETVPLLNAMSQGNDGSLTTLHAASSEGAFAKLGAYAAQSSERLPLEATCLLVAAAVHLVVHIFASPEGERVVTSIREVVGAEGPRVVSNEIYRRAQDGRMLPAAPPSPPTADLLTEHGFDLARLLEPAGEWVR</sequence>
<dbReference type="SUPFAM" id="SSF52540">
    <property type="entry name" value="P-loop containing nucleoside triphosphate hydrolases"/>
    <property type="match status" value="1"/>
</dbReference>
<evidence type="ECO:0000256" key="1">
    <source>
        <dbReference type="ARBA" id="ARBA00006611"/>
    </source>
</evidence>
<reference evidence="3 4" key="1">
    <citation type="submission" date="2020-08" db="EMBL/GenBank/DDBJ databases">
        <title>Sequencing the genomes of 1000 actinobacteria strains.</title>
        <authorList>
            <person name="Klenk H.-P."/>
        </authorList>
    </citation>
    <scope>NUCLEOTIDE SEQUENCE [LARGE SCALE GENOMIC DNA]</scope>
    <source>
        <strain evidence="3 4">DSM 44551</strain>
    </source>
</reference>
<comment type="caution">
    <text evidence="3">The sequence shown here is derived from an EMBL/GenBank/DDBJ whole genome shotgun (WGS) entry which is preliminary data.</text>
</comment>
<dbReference type="GO" id="GO:0016887">
    <property type="term" value="F:ATP hydrolysis activity"/>
    <property type="evidence" value="ECO:0007669"/>
    <property type="project" value="InterPro"/>
</dbReference>
<dbReference type="Gene3D" id="3.40.50.300">
    <property type="entry name" value="P-loop containing nucleotide triphosphate hydrolases"/>
    <property type="match status" value="1"/>
</dbReference>
<dbReference type="AlphaFoldDB" id="A0A7W8VB38"/>
<comment type="similarity">
    <text evidence="1">Belongs to the GSP E family.</text>
</comment>
<accession>A0A7W8VB38</accession>
<evidence type="ECO:0000259" key="2">
    <source>
        <dbReference type="Pfam" id="PF00437"/>
    </source>
</evidence>
<dbReference type="PANTHER" id="PTHR30486:SF6">
    <property type="entry name" value="TYPE IV PILUS RETRACTATION ATPASE PILT"/>
    <property type="match status" value="1"/>
</dbReference>
<dbReference type="Gene3D" id="3.30.450.380">
    <property type="match status" value="1"/>
</dbReference>